<dbReference type="GO" id="GO:0016747">
    <property type="term" value="F:acyltransferase activity, transferring groups other than amino-acyl groups"/>
    <property type="evidence" value="ECO:0007669"/>
    <property type="project" value="InterPro"/>
</dbReference>
<name>A0A0Q9YF54_9GAMM</name>
<dbReference type="CDD" id="cd04301">
    <property type="entry name" value="NAT_SF"/>
    <property type="match status" value="1"/>
</dbReference>
<evidence type="ECO:0000313" key="2">
    <source>
        <dbReference type="EMBL" id="KRG19199.1"/>
    </source>
</evidence>
<keyword evidence="2" id="KW-0808">Transferase</keyword>
<dbReference type="Proteomes" id="UP000051497">
    <property type="component" value="Unassembled WGS sequence"/>
</dbReference>
<gene>
    <name evidence="3" type="ORF">HT99x_015865</name>
    <name evidence="2" type="ORF">HT99x_02858</name>
</gene>
<dbReference type="Pfam" id="PF00583">
    <property type="entry name" value="Acetyltransf_1"/>
    <property type="match status" value="1"/>
</dbReference>
<dbReference type="InterPro" id="IPR016181">
    <property type="entry name" value="Acyl_CoA_acyltransferase"/>
</dbReference>
<dbReference type="RefSeq" id="WP_083482987.1">
    <property type="nucleotide sequence ID" value="NZ_LKAJ02000003.1"/>
</dbReference>
<dbReference type="InterPro" id="IPR000182">
    <property type="entry name" value="GNAT_dom"/>
</dbReference>
<protein>
    <submittedName>
        <fullName evidence="2">Acetyltransferase (GNAT) family protein</fullName>
    </submittedName>
    <submittedName>
        <fullName evidence="3">GNAT family N-acetyltransferase</fullName>
    </submittedName>
</protein>
<reference evidence="3" key="2">
    <citation type="journal article" date="2016" name="Genome Announc.">
        <title>Draft Genome Sequences of Two Novel Amoeba-Resistant Intranuclear Bacteria, 'Candidatus Berkiella cookevillensis' and 'Candidatus Berkiella aquae'.</title>
        <authorList>
            <person name="Mehari Y.T."/>
            <person name="Arivett B.A."/>
            <person name="Farone A.L."/>
            <person name="Gunderson J.H."/>
            <person name="Farone M.B."/>
        </authorList>
    </citation>
    <scope>NUCLEOTIDE SEQUENCE</scope>
    <source>
        <strain evidence="3">HT99</strain>
    </source>
</reference>
<comment type="caution">
    <text evidence="2">The sequence shown here is derived from an EMBL/GenBank/DDBJ whole genome shotgun (WGS) entry which is preliminary data.</text>
</comment>
<sequence>MDYECAQSTKEEQEYLDNRLGDYNAEQVPTTQQPLVVPLNYCLKDNGKIIAGINADMYMWNLLYIAILFVEKDYRHQQLGSFLINKVESEAKALGAKLAHTDTFDFQAKEFYLKHGFDIFGILDDCPEGHKRYFLKKKLKD</sequence>
<evidence type="ECO:0000259" key="1">
    <source>
        <dbReference type="PROSITE" id="PS51186"/>
    </source>
</evidence>
<reference evidence="2" key="1">
    <citation type="submission" date="2015-09" db="EMBL/GenBank/DDBJ databases">
        <title>Draft Genome Sequences of Two Novel Amoeba-resistant Intranuclear Bacteria, Candidatus Berkiella cookevillensis and Candidatus Berkiella aquae.</title>
        <authorList>
            <person name="Mehari Y.T."/>
            <person name="Arivett B.A."/>
            <person name="Farone A.L."/>
            <person name="Gunderson J.H."/>
            <person name="Farone M.B."/>
        </authorList>
    </citation>
    <scope>NUCLEOTIDE SEQUENCE [LARGE SCALE GENOMIC DNA]</scope>
    <source>
        <strain evidence="2">HT99</strain>
    </source>
</reference>
<dbReference type="EMBL" id="LKAJ01000017">
    <property type="protein sequence ID" value="KRG19199.1"/>
    <property type="molecule type" value="Genomic_DNA"/>
</dbReference>
<dbReference type="EMBL" id="LKAJ02000003">
    <property type="protein sequence ID" value="MCS5712915.1"/>
    <property type="molecule type" value="Genomic_DNA"/>
</dbReference>
<dbReference type="SUPFAM" id="SSF55729">
    <property type="entry name" value="Acyl-CoA N-acyltransferases (Nat)"/>
    <property type="match status" value="1"/>
</dbReference>
<dbReference type="Gene3D" id="3.40.630.30">
    <property type="match status" value="1"/>
</dbReference>
<dbReference type="PROSITE" id="PS51186">
    <property type="entry name" value="GNAT"/>
    <property type="match status" value="1"/>
</dbReference>
<dbReference type="STRING" id="295108.HT99x_02858"/>
<evidence type="ECO:0000313" key="4">
    <source>
        <dbReference type="Proteomes" id="UP000051497"/>
    </source>
</evidence>
<accession>A0A0Q9YF54</accession>
<reference evidence="3" key="3">
    <citation type="submission" date="2021-06" db="EMBL/GenBank/DDBJ databases">
        <title>Genomic Description and Analysis of Intracellular Bacteria, Candidatus Berkiella cookevillensis and Candidatus Berkiella aquae.</title>
        <authorList>
            <person name="Kidane D.T."/>
            <person name="Mehari Y.T."/>
            <person name="Rice F.C."/>
            <person name="Arivett B.A."/>
            <person name="Farone A.L."/>
            <person name="Berk S.G."/>
            <person name="Farone M.B."/>
        </authorList>
    </citation>
    <scope>NUCLEOTIDE SEQUENCE</scope>
    <source>
        <strain evidence="3">HT99</strain>
    </source>
</reference>
<dbReference type="OrthoDB" id="9787920at2"/>
<feature type="domain" description="N-acetyltransferase" evidence="1">
    <location>
        <begin position="1"/>
        <end position="140"/>
    </location>
</feature>
<organism evidence="2">
    <name type="scientific">Candidatus Berkiella aquae</name>
    <dbReference type="NCBI Taxonomy" id="295108"/>
    <lineage>
        <taxon>Bacteria</taxon>
        <taxon>Pseudomonadati</taxon>
        <taxon>Pseudomonadota</taxon>
        <taxon>Gammaproteobacteria</taxon>
        <taxon>Candidatus Berkiellales</taxon>
        <taxon>Candidatus Berkiellaceae</taxon>
        <taxon>Candidatus Berkiella</taxon>
    </lineage>
</organism>
<evidence type="ECO:0000313" key="3">
    <source>
        <dbReference type="EMBL" id="MCS5712915.1"/>
    </source>
</evidence>
<proteinExistence type="predicted"/>
<dbReference type="PATRIC" id="fig|1590043.3.peg.2908"/>
<dbReference type="AlphaFoldDB" id="A0A0Q9YF54"/>
<keyword evidence="4" id="KW-1185">Reference proteome</keyword>